<dbReference type="RefSeq" id="WP_249698439.1">
    <property type="nucleotide sequence ID" value="NZ_JAMFLX010000005.1"/>
</dbReference>
<evidence type="ECO:0000256" key="4">
    <source>
        <dbReference type="ARBA" id="ARBA00022692"/>
    </source>
</evidence>
<evidence type="ECO:0000256" key="8">
    <source>
        <dbReference type="SAM" id="Phobius"/>
    </source>
</evidence>
<feature type="transmembrane region" description="Helical" evidence="8">
    <location>
        <begin position="100"/>
        <end position="128"/>
    </location>
</feature>
<keyword evidence="6 8" id="KW-1133">Transmembrane helix</keyword>
<evidence type="ECO:0000256" key="1">
    <source>
        <dbReference type="ARBA" id="ARBA00022448"/>
    </source>
</evidence>
<evidence type="ECO:0000313" key="9">
    <source>
        <dbReference type="EMBL" id="MCL6269430.1"/>
    </source>
</evidence>
<dbReference type="InterPro" id="IPR010574">
    <property type="entry name" value="Ala_export_AlaE"/>
</dbReference>
<organism evidence="9 10">
    <name type="scientific">Parendozoicomonas callyspongiae</name>
    <dbReference type="NCBI Taxonomy" id="2942213"/>
    <lineage>
        <taxon>Bacteria</taxon>
        <taxon>Pseudomonadati</taxon>
        <taxon>Pseudomonadota</taxon>
        <taxon>Gammaproteobacteria</taxon>
        <taxon>Oceanospirillales</taxon>
        <taxon>Endozoicomonadaceae</taxon>
        <taxon>Parendozoicomonas</taxon>
    </lineage>
</organism>
<evidence type="ECO:0000256" key="2">
    <source>
        <dbReference type="ARBA" id="ARBA00022475"/>
    </source>
</evidence>
<evidence type="ECO:0000256" key="6">
    <source>
        <dbReference type="ARBA" id="ARBA00022989"/>
    </source>
</evidence>
<keyword evidence="10" id="KW-1185">Reference proteome</keyword>
<keyword evidence="2" id="KW-1003">Cell membrane</keyword>
<keyword evidence="1" id="KW-0813">Transport</keyword>
<dbReference type="Pfam" id="PF06610">
    <property type="entry name" value="AlaE"/>
    <property type="match status" value="1"/>
</dbReference>
<keyword evidence="7 8" id="KW-0472">Membrane</keyword>
<evidence type="ECO:0000256" key="5">
    <source>
        <dbReference type="ARBA" id="ARBA00022970"/>
    </source>
</evidence>
<keyword evidence="5" id="KW-0029">Amino-acid transport</keyword>
<reference evidence="9 10" key="1">
    <citation type="submission" date="2022-05" db="EMBL/GenBank/DDBJ databases">
        <authorList>
            <person name="Park J.-S."/>
        </authorList>
    </citation>
    <scope>NUCLEOTIDE SEQUENCE [LARGE SCALE GENOMIC DNA]</scope>
    <source>
        <strain evidence="9 10">2012CJ34-2</strain>
    </source>
</reference>
<dbReference type="EMBL" id="JAMFLX010000005">
    <property type="protein sequence ID" value="MCL6269430.1"/>
    <property type="molecule type" value="Genomic_DNA"/>
</dbReference>
<feature type="transmembrane region" description="Helical" evidence="8">
    <location>
        <begin position="12"/>
        <end position="38"/>
    </location>
</feature>
<accession>A0ABT0PDJ7</accession>
<evidence type="ECO:0000256" key="3">
    <source>
        <dbReference type="ARBA" id="ARBA00022519"/>
    </source>
</evidence>
<evidence type="ECO:0000256" key="7">
    <source>
        <dbReference type="ARBA" id="ARBA00023136"/>
    </source>
</evidence>
<gene>
    <name evidence="9" type="ORF">M3P05_05660</name>
</gene>
<sequence>MSASKRIIAADIFALIMFGIFIGGTVEVLSGLLSGLAFQQAFLNMVYSRGLSIPVNLTIARPYGIFRDWVMKITGAENSTNEVFRTVTDTAAFILFQLPVYVVILVITGWAWDAIVSASVGAVFTMIATARPYGLWMQFCRNRFVPASMMAAA</sequence>
<name>A0ABT0PDJ7_9GAMM</name>
<keyword evidence="3" id="KW-0997">Cell inner membrane</keyword>
<evidence type="ECO:0000313" key="10">
    <source>
        <dbReference type="Proteomes" id="UP001203338"/>
    </source>
</evidence>
<comment type="caution">
    <text evidence="9">The sequence shown here is derived from an EMBL/GenBank/DDBJ whole genome shotgun (WGS) entry which is preliminary data.</text>
</comment>
<keyword evidence="4 8" id="KW-0812">Transmembrane</keyword>
<dbReference type="Proteomes" id="UP001203338">
    <property type="component" value="Unassembled WGS sequence"/>
</dbReference>
<protein>
    <submittedName>
        <fullName evidence="9">L-alanine exporter AlaE</fullName>
    </submittedName>
</protein>
<proteinExistence type="predicted"/>